<dbReference type="InterPro" id="IPR002053">
    <property type="entry name" value="Glyco_hydro_25"/>
</dbReference>
<evidence type="ECO:0000256" key="3">
    <source>
        <dbReference type="ARBA" id="ARBA00023295"/>
    </source>
</evidence>
<keyword evidence="3" id="KW-0326">Glycosidase</keyword>
<gene>
    <name evidence="6" type="ORF">RND61_14935</name>
</gene>
<feature type="chain" id="PRO_5046000478" evidence="4">
    <location>
        <begin position="29"/>
        <end position="488"/>
    </location>
</feature>
<dbReference type="InterPro" id="IPR036779">
    <property type="entry name" value="LysM_dom_sf"/>
</dbReference>
<dbReference type="Gene3D" id="3.20.20.80">
    <property type="entry name" value="Glycosidases"/>
    <property type="match status" value="1"/>
</dbReference>
<protein>
    <submittedName>
        <fullName evidence="6">LysM peptidoglycan-binding domain-containing protein</fullName>
    </submittedName>
</protein>
<evidence type="ECO:0000313" key="7">
    <source>
        <dbReference type="Proteomes" id="UP001250181"/>
    </source>
</evidence>
<dbReference type="Proteomes" id="UP001250181">
    <property type="component" value="Unassembled WGS sequence"/>
</dbReference>
<dbReference type="SMART" id="SM00257">
    <property type="entry name" value="LysM"/>
    <property type="match status" value="3"/>
</dbReference>
<evidence type="ECO:0000259" key="5">
    <source>
        <dbReference type="PROSITE" id="PS51782"/>
    </source>
</evidence>
<dbReference type="PROSITE" id="PS51904">
    <property type="entry name" value="GLYCOSYL_HYDROL_F25_2"/>
    <property type="match status" value="1"/>
</dbReference>
<dbReference type="SMART" id="SM00641">
    <property type="entry name" value="Glyco_25"/>
    <property type="match status" value="1"/>
</dbReference>
<comment type="caution">
    <text evidence="6">The sequence shown here is derived from an EMBL/GenBank/DDBJ whole genome shotgun (WGS) entry which is preliminary data.</text>
</comment>
<dbReference type="PANTHER" id="PTHR33734">
    <property type="entry name" value="LYSM DOMAIN-CONTAINING GPI-ANCHORED PROTEIN 2"/>
    <property type="match status" value="1"/>
</dbReference>
<evidence type="ECO:0000256" key="1">
    <source>
        <dbReference type="ARBA" id="ARBA00010646"/>
    </source>
</evidence>
<comment type="similarity">
    <text evidence="1">Belongs to the glycosyl hydrolase 25 family.</text>
</comment>
<dbReference type="EMBL" id="JAWCTQ010000016">
    <property type="protein sequence ID" value="MDT9683358.1"/>
    <property type="molecule type" value="Genomic_DNA"/>
</dbReference>
<dbReference type="InterPro" id="IPR018392">
    <property type="entry name" value="LysM"/>
</dbReference>
<dbReference type="InterPro" id="IPR018077">
    <property type="entry name" value="Glyco_hydro_fam25_subgr"/>
</dbReference>
<evidence type="ECO:0000313" key="6">
    <source>
        <dbReference type="EMBL" id="MDT9683358.1"/>
    </source>
</evidence>
<organism evidence="6 7">
    <name type="scientific">Streptomyces tamarix</name>
    <dbReference type="NCBI Taxonomy" id="3078565"/>
    <lineage>
        <taxon>Bacteria</taxon>
        <taxon>Bacillati</taxon>
        <taxon>Actinomycetota</taxon>
        <taxon>Actinomycetes</taxon>
        <taxon>Kitasatosporales</taxon>
        <taxon>Streptomycetaceae</taxon>
        <taxon>Streptomyces</taxon>
    </lineage>
</organism>
<proteinExistence type="inferred from homology"/>
<dbReference type="CDD" id="cd00118">
    <property type="entry name" value="LysM"/>
    <property type="match status" value="3"/>
</dbReference>
<dbReference type="Pfam" id="PF01476">
    <property type="entry name" value="LysM"/>
    <property type="match status" value="3"/>
</dbReference>
<sequence length="488" mass="52452">MKIIKRRFLLFLATILLVLPFASTSVFAAKGDQGVDWSKYQGMNGQFGYGTDKFAIAQIGGYAGAGVYTQYTYNTQVASGIAQGKRMHSYIWWQNVTSNATADYVLDYFLPKIQTPKGSIVALDVEDGYQNTDVIMHAIDRIQAAGYTPMVYGYLNYLQSSTDLNRIANRVQLWLAEYPNYAVTPYPNYNYFPSYKNIGVFQFTSTYVAGGLDGNIDLTGITDNGYKKSTTTDTGKVIVKPETSTPATNAGQTANNTAKADIKVGNTVKVNFSANNWASGEAIPTWVKGKSYSVAQISGNKVLLSGIMSWINKSDVEIIATASSASKVSSTPSVSSSTYTVRSGDNLSTIAASHGMTTSALASLNGISNPNYIYVGQVLKLSGSTSVATASTYTVRSGDNLSTIASRYGMSTATLASLNGISNPNYIYVGQVLKVSGNYVSTTSYRSYTVRSGDSLWLIASKLGTTVSHLQSVNGVSSLIYPGQTLKY</sequence>
<feature type="domain" description="LysM" evidence="5">
    <location>
        <begin position="337"/>
        <end position="381"/>
    </location>
</feature>
<dbReference type="SUPFAM" id="SSF54106">
    <property type="entry name" value="LysM domain"/>
    <property type="match status" value="3"/>
</dbReference>
<dbReference type="RefSeq" id="WP_315878432.1">
    <property type="nucleotide sequence ID" value="NZ_JAWCTQ010000016.1"/>
</dbReference>
<feature type="signal peptide" evidence="4">
    <location>
        <begin position="1"/>
        <end position="28"/>
    </location>
</feature>
<accession>A0ABU3QKR0</accession>
<keyword evidence="2" id="KW-0378">Hydrolase</keyword>
<dbReference type="Pfam" id="PF01183">
    <property type="entry name" value="Glyco_hydro_25"/>
    <property type="match status" value="1"/>
</dbReference>
<evidence type="ECO:0000256" key="4">
    <source>
        <dbReference type="SAM" id="SignalP"/>
    </source>
</evidence>
<dbReference type="SUPFAM" id="SSF51445">
    <property type="entry name" value="(Trans)glycosidases"/>
    <property type="match status" value="1"/>
</dbReference>
<evidence type="ECO:0000256" key="2">
    <source>
        <dbReference type="ARBA" id="ARBA00022801"/>
    </source>
</evidence>
<dbReference type="InterPro" id="IPR017853">
    <property type="entry name" value="GH"/>
</dbReference>
<feature type="domain" description="LysM" evidence="5">
    <location>
        <begin position="391"/>
        <end position="435"/>
    </location>
</feature>
<dbReference type="PROSITE" id="PS51782">
    <property type="entry name" value="LYSM"/>
    <property type="match status" value="3"/>
</dbReference>
<dbReference type="PANTHER" id="PTHR33734:SF22">
    <property type="entry name" value="MEMBRANE-BOUND LYTIC MUREIN TRANSGLYCOSYLASE D"/>
    <property type="match status" value="1"/>
</dbReference>
<feature type="domain" description="LysM" evidence="5">
    <location>
        <begin position="446"/>
        <end position="488"/>
    </location>
</feature>
<keyword evidence="7" id="KW-1185">Reference proteome</keyword>
<name>A0ABU3QKR0_9ACTN</name>
<keyword evidence="4" id="KW-0732">Signal</keyword>
<reference evidence="6 7" key="1">
    <citation type="submission" date="2023-09" db="EMBL/GenBank/DDBJ databases">
        <title>Streptomyces sp. nov.: A antagonism against Alternaria gaisen Producing Streptochlin, Isolated from Tamarix root soil.</title>
        <authorList>
            <person name="Chen Y."/>
        </authorList>
    </citation>
    <scope>NUCLEOTIDE SEQUENCE [LARGE SCALE GENOMIC DNA]</scope>
    <source>
        <strain evidence="6 7">TRM76323</strain>
    </source>
</reference>
<dbReference type="Gene3D" id="3.10.350.10">
    <property type="entry name" value="LysM domain"/>
    <property type="match status" value="3"/>
</dbReference>